<dbReference type="Gene3D" id="3.40.50.12780">
    <property type="entry name" value="N-terminal domain of ligase-like"/>
    <property type="match status" value="1"/>
</dbReference>
<feature type="domain" description="AMP-dependent synthetase/ligase" evidence="2">
    <location>
        <begin position="29"/>
        <end position="411"/>
    </location>
</feature>
<dbReference type="EMBL" id="JAZAVK010000102">
    <property type="protein sequence ID" value="KAK7423068.1"/>
    <property type="molecule type" value="Genomic_DNA"/>
</dbReference>
<feature type="domain" description="AMP-binding enzyme C-terminal" evidence="3">
    <location>
        <begin position="469"/>
        <end position="544"/>
    </location>
</feature>
<dbReference type="Pfam" id="PF00501">
    <property type="entry name" value="AMP-binding"/>
    <property type="match status" value="1"/>
</dbReference>
<protein>
    <recommendedName>
        <fullName evidence="6">4-coumarate--CoA ligase</fullName>
    </recommendedName>
</protein>
<organism evidence="4 5">
    <name type="scientific">Neonectria magnoliae</name>
    <dbReference type="NCBI Taxonomy" id="2732573"/>
    <lineage>
        <taxon>Eukaryota</taxon>
        <taxon>Fungi</taxon>
        <taxon>Dikarya</taxon>
        <taxon>Ascomycota</taxon>
        <taxon>Pezizomycotina</taxon>
        <taxon>Sordariomycetes</taxon>
        <taxon>Hypocreomycetidae</taxon>
        <taxon>Hypocreales</taxon>
        <taxon>Nectriaceae</taxon>
        <taxon>Neonectria</taxon>
    </lineage>
</organism>
<gene>
    <name evidence="4" type="ORF">QQZ08_009235</name>
</gene>
<dbReference type="InterPro" id="IPR045851">
    <property type="entry name" value="AMP-bd_C_sf"/>
</dbReference>
<evidence type="ECO:0000259" key="3">
    <source>
        <dbReference type="Pfam" id="PF13193"/>
    </source>
</evidence>
<evidence type="ECO:0000256" key="1">
    <source>
        <dbReference type="SAM" id="Phobius"/>
    </source>
</evidence>
<keyword evidence="1" id="KW-0812">Transmembrane</keyword>
<proteinExistence type="predicted"/>
<evidence type="ECO:0000259" key="2">
    <source>
        <dbReference type="Pfam" id="PF00501"/>
    </source>
</evidence>
<keyword evidence="1" id="KW-0472">Membrane</keyword>
<evidence type="ECO:0008006" key="6">
    <source>
        <dbReference type="Google" id="ProtNLM"/>
    </source>
</evidence>
<dbReference type="Gene3D" id="3.30.300.30">
    <property type="match status" value="1"/>
</dbReference>
<dbReference type="Pfam" id="PF13193">
    <property type="entry name" value="AMP-binding_C"/>
    <property type="match status" value="1"/>
</dbReference>
<dbReference type="Proteomes" id="UP001498421">
    <property type="component" value="Unassembled WGS sequence"/>
</dbReference>
<comment type="caution">
    <text evidence="4">The sequence shown here is derived from an EMBL/GenBank/DDBJ whole genome shotgun (WGS) entry which is preliminary data.</text>
</comment>
<dbReference type="InterPro" id="IPR000873">
    <property type="entry name" value="AMP-dep_synth/lig_dom"/>
</dbReference>
<dbReference type="CDD" id="cd05911">
    <property type="entry name" value="Firefly_Luc_like"/>
    <property type="match status" value="1"/>
</dbReference>
<dbReference type="InterPro" id="IPR020845">
    <property type="entry name" value="AMP-binding_CS"/>
</dbReference>
<sequence>MPIHSRWTEPIPNSSLQQWIFGSSSATLSDRKVFIDADRPDTHYVTLSEYRLLAKRIALGLQSRGLKPGDRVLLFSGNNVFFPSVFLGILMAGGIFTGANPGYVTRELAHQLKDSGALFMIAHEGSLHVALEAAKEVGLSTNNVFLFDSTAPDLDELEKPVAEGSRHWTELVAPRSTAERFTWIEPSDARMATCCLNYSSGTTGVPKGVEISHYNFVANIVGVVKVSSLPQDCETLARCYRSLCFLPMYHAYAQTIFIARFAKEGIPTYVMPAFDFVKVLAHIQNFRITHLTAVPPILVALTKHPATKKFDLSSLENVGCGAAPLAADVSAETERILNKPGLFVRQGWGMTEVTCSALAWDPTRRERESSVGELLPNCSARLVDSTGKDVLEGQKSAELWISGPIVMRRYWKNPKATTEAIVVDIDGTRWLRTGDIAYVDSYQPGALFHIVDRIKELIKVKGNQVAPAELEALLLERSEVADAAVIGVTIHGEEIPRAYIVLSPGSKATEKEIAEWLGNRVAKHKRLKGGVVFTDAIPRNPSGKIIRQVLRSKASEEISNWNLWISKLSHL</sequence>
<feature type="transmembrane region" description="Helical" evidence="1">
    <location>
        <begin position="72"/>
        <end position="96"/>
    </location>
</feature>
<dbReference type="InterPro" id="IPR042099">
    <property type="entry name" value="ANL_N_sf"/>
</dbReference>
<evidence type="ECO:0000313" key="4">
    <source>
        <dbReference type="EMBL" id="KAK7423068.1"/>
    </source>
</evidence>
<dbReference type="InterPro" id="IPR025110">
    <property type="entry name" value="AMP-bd_C"/>
</dbReference>
<dbReference type="PANTHER" id="PTHR24096:SF424">
    <property type="entry name" value="ACETYL-COA SYNTHETASE-LIKE PROTEIN-RELATED"/>
    <property type="match status" value="1"/>
</dbReference>
<keyword evidence="1" id="KW-1133">Transmembrane helix</keyword>
<dbReference type="SUPFAM" id="SSF56801">
    <property type="entry name" value="Acetyl-CoA synthetase-like"/>
    <property type="match status" value="1"/>
</dbReference>
<dbReference type="PROSITE" id="PS00455">
    <property type="entry name" value="AMP_BINDING"/>
    <property type="match status" value="1"/>
</dbReference>
<dbReference type="PANTHER" id="PTHR24096">
    <property type="entry name" value="LONG-CHAIN-FATTY-ACID--COA LIGASE"/>
    <property type="match status" value="1"/>
</dbReference>
<name>A0ABR1HPB9_9HYPO</name>
<evidence type="ECO:0000313" key="5">
    <source>
        <dbReference type="Proteomes" id="UP001498421"/>
    </source>
</evidence>
<reference evidence="4 5" key="1">
    <citation type="journal article" date="2025" name="Microbiol. Resour. Announc.">
        <title>Draft genome sequences for Neonectria magnoliae and Neonectria punicea, canker pathogens of Liriodendron tulipifera and Acer saccharum in West Virginia.</title>
        <authorList>
            <person name="Petronek H.M."/>
            <person name="Kasson M.T."/>
            <person name="Metheny A.M."/>
            <person name="Stauder C.M."/>
            <person name="Lovett B."/>
            <person name="Lynch S.C."/>
            <person name="Garnas J.R."/>
            <person name="Kasson L.R."/>
            <person name="Stajich J.E."/>
        </authorList>
    </citation>
    <scope>NUCLEOTIDE SEQUENCE [LARGE SCALE GENOMIC DNA]</scope>
    <source>
        <strain evidence="4 5">NRRL 64651</strain>
    </source>
</reference>
<keyword evidence="5" id="KW-1185">Reference proteome</keyword>
<accession>A0ABR1HPB9</accession>